<dbReference type="STRING" id="656024.FsymDg_1356"/>
<feature type="transmembrane region" description="Helical" evidence="2">
    <location>
        <begin position="6"/>
        <end position="25"/>
    </location>
</feature>
<keyword evidence="2" id="KW-0472">Membrane</keyword>
<keyword evidence="2" id="KW-1133">Transmembrane helix</keyword>
<evidence type="ECO:0000313" key="3">
    <source>
        <dbReference type="EMBL" id="AEH08836.1"/>
    </source>
</evidence>
<name>F8B193_9ACTN</name>
<keyword evidence="2" id="KW-0812">Transmembrane</keyword>
<dbReference type="eggNOG" id="COG3583">
    <property type="taxonomic scope" value="Bacteria"/>
</dbReference>
<dbReference type="AlphaFoldDB" id="F8B193"/>
<feature type="region of interest" description="Disordered" evidence="1">
    <location>
        <begin position="129"/>
        <end position="159"/>
    </location>
</feature>
<sequence>MLAFCILLALIIMIVGFVGLVRGHLHQARIHNRRSAGIVTGASFLGLLVLTALAPKSDQAAVSASAAPSAVVSPSPTSASSTVGAPLSAAEPLAVAGQPTQPPLPVVTASDTPASPGIPVAVITTSRSVSPPAAPARTPAQAAAAPARPAPTTAPAAPPAVCNPAYPDVCLKDGIGDYDCAGGSGNGPNYVTGPVRVLSPDPFRLDSDHDGFGCEKP</sequence>
<dbReference type="HOGENOM" id="CLU_1270759_0_0_11"/>
<accession>F8B193</accession>
<protein>
    <submittedName>
        <fullName evidence="3">Excalibur domain protein</fullName>
    </submittedName>
</protein>
<feature type="transmembrane region" description="Helical" evidence="2">
    <location>
        <begin position="37"/>
        <end position="55"/>
    </location>
</feature>
<evidence type="ECO:0000256" key="2">
    <source>
        <dbReference type="SAM" id="Phobius"/>
    </source>
</evidence>
<gene>
    <name evidence="3" type="ordered locus">FsymDg_1356</name>
</gene>
<proteinExistence type="predicted"/>
<keyword evidence="4" id="KW-1185">Reference proteome</keyword>
<dbReference type="EMBL" id="CP002801">
    <property type="protein sequence ID" value="AEH08836.1"/>
    <property type="molecule type" value="Genomic_DNA"/>
</dbReference>
<evidence type="ECO:0000313" key="4">
    <source>
        <dbReference type="Proteomes" id="UP000001549"/>
    </source>
</evidence>
<dbReference type="KEGG" id="fsy:FsymDg_1356"/>
<organism evidence="3 4">
    <name type="scientific">Candidatus Protofrankia datiscae</name>
    <dbReference type="NCBI Taxonomy" id="2716812"/>
    <lineage>
        <taxon>Bacteria</taxon>
        <taxon>Bacillati</taxon>
        <taxon>Actinomycetota</taxon>
        <taxon>Actinomycetes</taxon>
        <taxon>Frankiales</taxon>
        <taxon>Frankiaceae</taxon>
        <taxon>Protofrankia</taxon>
    </lineage>
</organism>
<reference evidence="3 4" key="1">
    <citation type="submission" date="2011-05" db="EMBL/GenBank/DDBJ databases">
        <title>Complete sequence of chromosome of Frankia symbiont of Datisca glomerata.</title>
        <authorList>
            <consortium name="US DOE Joint Genome Institute"/>
            <person name="Lucas S."/>
            <person name="Han J."/>
            <person name="Lapidus A."/>
            <person name="Cheng J.-F."/>
            <person name="Goodwin L."/>
            <person name="Pitluck S."/>
            <person name="Peters L."/>
            <person name="Mikhailova N."/>
            <person name="Chertkov O."/>
            <person name="Teshima H."/>
            <person name="Han C."/>
            <person name="Tapia R."/>
            <person name="Land M."/>
            <person name="Hauser L."/>
            <person name="Kyrpides N."/>
            <person name="Ivanova N."/>
            <person name="Pagani I."/>
            <person name="Berry A."/>
            <person name="Pawlowski K."/>
            <person name="Persson T."/>
            <person name="Vanden Heuvel B."/>
            <person name="Benson D."/>
            <person name="Woyke T."/>
        </authorList>
    </citation>
    <scope>NUCLEOTIDE SEQUENCE [LARGE SCALE GENOMIC DNA]</scope>
    <source>
        <strain evidence="4">4085684</strain>
    </source>
</reference>
<feature type="compositionally biased region" description="Low complexity" evidence="1">
    <location>
        <begin position="135"/>
        <end position="155"/>
    </location>
</feature>
<dbReference type="Proteomes" id="UP000001549">
    <property type="component" value="Chromosome"/>
</dbReference>
<evidence type="ECO:0000256" key="1">
    <source>
        <dbReference type="SAM" id="MobiDB-lite"/>
    </source>
</evidence>